<keyword evidence="3" id="KW-1185">Reference proteome</keyword>
<reference evidence="3" key="1">
    <citation type="journal article" date="2019" name="Int. J. Syst. Evol. Microbiol.">
        <title>The Global Catalogue of Microorganisms (GCM) 10K type strain sequencing project: providing services to taxonomists for standard genome sequencing and annotation.</title>
        <authorList>
            <consortium name="The Broad Institute Genomics Platform"/>
            <consortium name="The Broad Institute Genome Sequencing Center for Infectious Disease"/>
            <person name="Wu L."/>
            <person name="Ma J."/>
        </authorList>
    </citation>
    <scope>NUCLEOTIDE SEQUENCE [LARGE SCALE GENOMIC DNA]</scope>
    <source>
        <strain evidence="3">JCM 17021</strain>
    </source>
</reference>
<dbReference type="Pfam" id="PF02557">
    <property type="entry name" value="VanY"/>
    <property type="match status" value="1"/>
</dbReference>
<dbReference type="Proteomes" id="UP001501803">
    <property type="component" value="Unassembled WGS sequence"/>
</dbReference>
<comment type="caution">
    <text evidence="2">The sequence shown here is derived from an EMBL/GenBank/DDBJ whole genome shotgun (WGS) entry which is preliminary data.</text>
</comment>
<protein>
    <recommendedName>
        <fullName evidence="1">D-alanyl-D-alanine carboxypeptidase-like core domain-containing protein</fullName>
    </recommendedName>
</protein>
<dbReference type="CDD" id="cd14852">
    <property type="entry name" value="LD-carboxypeptidase"/>
    <property type="match status" value="1"/>
</dbReference>
<dbReference type="InterPro" id="IPR058193">
    <property type="entry name" value="VanY/YodJ_core_dom"/>
</dbReference>
<proteinExistence type="predicted"/>
<dbReference type="InterPro" id="IPR003709">
    <property type="entry name" value="VanY-like_core_dom"/>
</dbReference>
<accession>A0ABP7KJF8</accession>
<dbReference type="SUPFAM" id="SSF55166">
    <property type="entry name" value="Hedgehog/DD-peptidase"/>
    <property type="match status" value="1"/>
</dbReference>
<dbReference type="Gene3D" id="3.30.1380.10">
    <property type="match status" value="1"/>
</dbReference>
<gene>
    <name evidence="2" type="ORF">GCM10022381_22180</name>
</gene>
<dbReference type="PANTHER" id="PTHR34385:SF1">
    <property type="entry name" value="PEPTIDOGLYCAN L-ALANYL-D-GLUTAMATE ENDOPEPTIDASE CWLK"/>
    <property type="match status" value="1"/>
</dbReference>
<organism evidence="2 3">
    <name type="scientific">Leifsonia kafniensis</name>
    <dbReference type="NCBI Taxonomy" id="475957"/>
    <lineage>
        <taxon>Bacteria</taxon>
        <taxon>Bacillati</taxon>
        <taxon>Actinomycetota</taxon>
        <taxon>Actinomycetes</taxon>
        <taxon>Micrococcales</taxon>
        <taxon>Microbacteriaceae</taxon>
        <taxon>Leifsonia</taxon>
    </lineage>
</organism>
<dbReference type="PANTHER" id="PTHR34385">
    <property type="entry name" value="D-ALANYL-D-ALANINE CARBOXYPEPTIDASE"/>
    <property type="match status" value="1"/>
</dbReference>
<name>A0ABP7KJF8_9MICO</name>
<feature type="domain" description="D-alanyl-D-alanine carboxypeptidase-like core" evidence="1">
    <location>
        <begin position="52"/>
        <end position="179"/>
    </location>
</feature>
<dbReference type="EMBL" id="BAABCN010000005">
    <property type="protein sequence ID" value="GAA3879443.1"/>
    <property type="molecule type" value="Genomic_DNA"/>
</dbReference>
<evidence type="ECO:0000259" key="1">
    <source>
        <dbReference type="Pfam" id="PF02557"/>
    </source>
</evidence>
<evidence type="ECO:0000313" key="3">
    <source>
        <dbReference type="Proteomes" id="UP001501803"/>
    </source>
</evidence>
<dbReference type="InterPro" id="IPR052179">
    <property type="entry name" value="DD-CPase-like"/>
</dbReference>
<sequence>MPVPTFNRVKFSIDDPASIWVVVNKMRPLNPLDFVPSDLVEVPVAHTWVPLLRQEASTAVVALLAAASAEAGLSLASNSAYRSYTTQVEVYNDDVAANGQAFADTSTARPGTSEHQTGLTIDIGPESRVCSLNTCFADTPEGQWLAANAWRFGFLLRYPADKVEVTGYAFEPWHFRYVGVELSTEMHEKGVSTLEEFFGLPAAPNYG</sequence>
<dbReference type="InterPro" id="IPR009045">
    <property type="entry name" value="Zn_M74/Hedgehog-like"/>
</dbReference>
<evidence type="ECO:0000313" key="2">
    <source>
        <dbReference type="EMBL" id="GAA3879443.1"/>
    </source>
</evidence>